<keyword evidence="3" id="KW-0808">Transferase</keyword>
<feature type="transmembrane region" description="Helical" evidence="1">
    <location>
        <begin position="50"/>
        <end position="70"/>
    </location>
</feature>
<dbReference type="GO" id="GO:0016020">
    <property type="term" value="C:membrane"/>
    <property type="evidence" value="ECO:0007669"/>
    <property type="project" value="TreeGrafter"/>
</dbReference>
<evidence type="ECO:0000313" key="3">
    <source>
        <dbReference type="EMBL" id="MEJ8566266.1"/>
    </source>
</evidence>
<dbReference type="Pfam" id="PF01757">
    <property type="entry name" value="Acyl_transf_3"/>
    <property type="match status" value="1"/>
</dbReference>
<dbReference type="GO" id="GO:0000271">
    <property type="term" value="P:polysaccharide biosynthetic process"/>
    <property type="evidence" value="ECO:0007669"/>
    <property type="project" value="TreeGrafter"/>
</dbReference>
<keyword evidence="3" id="KW-0012">Acyltransferase</keyword>
<keyword evidence="4" id="KW-1185">Reference proteome</keyword>
<feature type="transmembrane region" description="Helical" evidence="1">
    <location>
        <begin position="202"/>
        <end position="218"/>
    </location>
</feature>
<feature type="transmembrane region" description="Helical" evidence="1">
    <location>
        <begin position="261"/>
        <end position="283"/>
    </location>
</feature>
<proteinExistence type="predicted"/>
<keyword evidence="1" id="KW-0472">Membrane</keyword>
<organism evidence="3 4">
    <name type="scientific">Elongatibacter sediminis</name>
    <dbReference type="NCBI Taxonomy" id="3119006"/>
    <lineage>
        <taxon>Bacteria</taxon>
        <taxon>Pseudomonadati</taxon>
        <taxon>Pseudomonadota</taxon>
        <taxon>Gammaproteobacteria</taxon>
        <taxon>Chromatiales</taxon>
        <taxon>Wenzhouxiangellaceae</taxon>
        <taxon>Elongatibacter</taxon>
    </lineage>
</organism>
<evidence type="ECO:0000256" key="1">
    <source>
        <dbReference type="SAM" id="Phobius"/>
    </source>
</evidence>
<evidence type="ECO:0000313" key="4">
    <source>
        <dbReference type="Proteomes" id="UP001359886"/>
    </source>
</evidence>
<evidence type="ECO:0000259" key="2">
    <source>
        <dbReference type="Pfam" id="PF01757"/>
    </source>
</evidence>
<dbReference type="GO" id="GO:0016747">
    <property type="term" value="F:acyltransferase activity, transferring groups other than amino-acyl groups"/>
    <property type="evidence" value="ECO:0007669"/>
    <property type="project" value="InterPro"/>
</dbReference>
<reference evidence="3 4" key="1">
    <citation type="submission" date="2024-02" db="EMBL/GenBank/DDBJ databases">
        <title>A novel Wenzhouxiangellaceae bacterium, isolated from coastal sediments.</title>
        <authorList>
            <person name="Du Z.-J."/>
            <person name="Ye Y.-Q."/>
            <person name="Zhang X.-Y."/>
        </authorList>
    </citation>
    <scope>NUCLEOTIDE SEQUENCE [LARGE SCALE GENOMIC DNA]</scope>
    <source>
        <strain evidence="3 4">CH-27</strain>
    </source>
</reference>
<dbReference type="PANTHER" id="PTHR23028:SF53">
    <property type="entry name" value="ACYL_TRANSF_3 DOMAIN-CONTAINING PROTEIN"/>
    <property type="match status" value="1"/>
</dbReference>
<dbReference type="PANTHER" id="PTHR23028">
    <property type="entry name" value="ACETYLTRANSFERASE"/>
    <property type="match status" value="1"/>
</dbReference>
<protein>
    <submittedName>
        <fullName evidence="3">Acyltransferase</fullName>
        <ecNumber evidence="3">2.3.-.-</ecNumber>
    </submittedName>
</protein>
<dbReference type="RefSeq" id="WP_354693589.1">
    <property type="nucleotide sequence ID" value="NZ_JAZHOG010000001.1"/>
</dbReference>
<accession>A0AAW9RA42</accession>
<name>A0AAW9RA42_9GAMM</name>
<keyword evidence="1" id="KW-1133">Transmembrane helix</keyword>
<feature type="transmembrane region" description="Helical" evidence="1">
    <location>
        <begin position="163"/>
        <end position="182"/>
    </location>
</feature>
<dbReference type="Proteomes" id="UP001359886">
    <property type="component" value="Unassembled WGS sequence"/>
</dbReference>
<gene>
    <name evidence="3" type="ORF">V3330_01405</name>
</gene>
<keyword evidence="1" id="KW-0812">Transmembrane</keyword>
<feature type="domain" description="Acyltransferase 3" evidence="2">
    <location>
        <begin position="13"/>
        <end position="333"/>
    </location>
</feature>
<feature type="transmembrane region" description="Helical" evidence="1">
    <location>
        <begin position="295"/>
        <end position="316"/>
    </location>
</feature>
<dbReference type="EC" id="2.3.-.-" evidence="3"/>
<feature type="transmembrane region" description="Helical" evidence="1">
    <location>
        <begin position="336"/>
        <end position="356"/>
    </location>
</feature>
<feature type="transmembrane region" description="Helical" evidence="1">
    <location>
        <begin position="230"/>
        <end position="249"/>
    </location>
</feature>
<dbReference type="InterPro" id="IPR050879">
    <property type="entry name" value="Acyltransferase_3"/>
</dbReference>
<sequence length="385" mass="42188">MQCSDDYPFMLVNIQALRFIAALLVVLYHASAHLGVAGQAAGPLFAFGRAAGFAGVDIFFVISGFIMVWTTPESSGPADAWSFMRRRVARIYSGYWPFYAIAIALFTWLGGTYLTGVSWLGSLFLWPTPLPDLLIPVSWTLIFEMVFYVLFAVLIAIAGRRRAWWLTGLLAAMLGWAAYTQFVRHAYDPGRLELMSIYEQYLAFPYLLEFLAGALLAIRCLRRPGASSAWGWGLLLAGAALFAAGGWLNESGIAGRLIQGYFVNVRVAVFGSASLLIVAGLVRLEQAGVRFPPRLGIPAGGSSYALYLSHTLVLAATNHLGFDRWAGGLSPVVAQGAYVGLIGLIVGYSLLHHQVLERPLHRSFRRLLRVRAPASTPRDRRWVAG</sequence>
<feature type="transmembrane region" description="Helical" evidence="1">
    <location>
        <begin position="133"/>
        <end position="156"/>
    </location>
</feature>
<feature type="transmembrane region" description="Helical" evidence="1">
    <location>
        <begin position="91"/>
        <end position="113"/>
    </location>
</feature>
<dbReference type="InterPro" id="IPR002656">
    <property type="entry name" value="Acyl_transf_3_dom"/>
</dbReference>
<feature type="transmembrane region" description="Helical" evidence="1">
    <location>
        <begin position="7"/>
        <end position="30"/>
    </location>
</feature>
<comment type="caution">
    <text evidence="3">The sequence shown here is derived from an EMBL/GenBank/DDBJ whole genome shotgun (WGS) entry which is preliminary data.</text>
</comment>
<dbReference type="EMBL" id="JAZHOG010000001">
    <property type="protein sequence ID" value="MEJ8566266.1"/>
    <property type="molecule type" value="Genomic_DNA"/>
</dbReference>
<dbReference type="AlphaFoldDB" id="A0AAW9RA42"/>